<dbReference type="EMBL" id="GBRH01205927">
    <property type="protein sequence ID" value="JAD91968.1"/>
    <property type="molecule type" value="Transcribed_RNA"/>
</dbReference>
<sequence>MSQLRKIANSVPHKERHLSHLCSPRSNFQPGQVLLLELSACVFFDQTTSLGF</sequence>
<protein>
    <submittedName>
        <fullName evidence="1">Uncharacterized protein</fullName>
    </submittedName>
</protein>
<accession>A0A0A9DZ33</accession>
<reference evidence="1" key="1">
    <citation type="submission" date="2014-09" db="EMBL/GenBank/DDBJ databases">
        <authorList>
            <person name="Magalhaes I.L.F."/>
            <person name="Oliveira U."/>
            <person name="Santos F.R."/>
            <person name="Vidigal T.H.D.A."/>
            <person name="Brescovit A.D."/>
            <person name="Santos A.J."/>
        </authorList>
    </citation>
    <scope>NUCLEOTIDE SEQUENCE</scope>
    <source>
        <tissue evidence="1">Shoot tissue taken approximately 20 cm above the soil surface</tissue>
    </source>
</reference>
<organism evidence="1">
    <name type="scientific">Arundo donax</name>
    <name type="common">Giant reed</name>
    <name type="synonym">Donax arundinaceus</name>
    <dbReference type="NCBI Taxonomy" id="35708"/>
    <lineage>
        <taxon>Eukaryota</taxon>
        <taxon>Viridiplantae</taxon>
        <taxon>Streptophyta</taxon>
        <taxon>Embryophyta</taxon>
        <taxon>Tracheophyta</taxon>
        <taxon>Spermatophyta</taxon>
        <taxon>Magnoliopsida</taxon>
        <taxon>Liliopsida</taxon>
        <taxon>Poales</taxon>
        <taxon>Poaceae</taxon>
        <taxon>PACMAD clade</taxon>
        <taxon>Arundinoideae</taxon>
        <taxon>Arundineae</taxon>
        <taxon>Arundo</taxon>
    </lineage>
</organism>
<evidence type="ECO:0000313" key="1">
    <source>
        <dbReference type="EMBL" id="JAD91968.1"/>
    </source>
</evidence>
<dbReference type="AlphaFoldDB" id="A0A0A9DZ33"/>
<reference evidence="1" key="2">
    <citation type="journal article" date="2015" name="Data Brief">
        <title>Shoot transcriptome of the giant reed, Arundo donax.</title>
        <authorList>
            <person name="Barrero R.A."/>
            <person name="Guerrero F.D."/>
            <person name="Moolhuijzen P."/>
            <person name="Goolsby J.A."/>
            <person name="Tidwell J."/>
            <person name="Bellgard S.E."/>
            <person name="Bellgard M.I."/>
        </authorList>
    </citation>
    <scope>NUCLEOTIDE SEQUENCE</scope>
    <source>
        <tissue evidence="1">Shoot tissue taken approximately 20 cm above the soil surface</tissue>
    </source>
</reference>
<name>A0A0A9DZ33_ARUDO</name>
<proteinExistence type="predicted"/>